<dbReference type="PANTHER" id="PTHR11803">
    <property type="entry name" value="2-IMINOBUTANOATE/2-IMINOPROPANOATE DEAMINASE RIDA"/>
    <property type="match status" value="1"/>
</dbReference>
<comment type="similarity">
    <text evidence="1">Belongs to the RutC family.</text>
</comment>
<protein>
    <submittedName>
        <fullName evidence="2">RidA/YER057c/UK114 superfamily protein</fullName>
    </submittedName>
</protein>
<dbReference type="GO" id="GO:0019239">
    <property type="term" value="F:deaminase activity"/>
    <property type="evidence" value="ECO:0007669"/>
    <property type="project" value="TreeGrafter"/>
</dbReference>
<dbReference type="InterPro" id="IPR035959">
    <property type="entry name" value="RutC-like_sf"/>
</dbReference>
<dbReference type="AlphaFoldDB" id="A0A6J4MF40"/>
<dbReference type="Pfam" id="PF01042">
    <property type="entry name" value="Ribonuc_L-PSP"/>
    <property type="match status" value="1"/>
</dbReference>
<dbReference type="InterPro" id="IPR006175">
    <property type="entry name" value="YjgF/YER057c/UK114"/>
</dbReference>
<evidence type="ECO:0000256" key="1">
    <source>
        <dbReference type="ARBA" id="ARBA00010552"/>
    </source>
</evidence>
<organism evidence="2">
    <name type="scientific">uncultured Microcoleus sp</name>
    <dbReference type="NCBI Taxonomy" id="259945"/>
    <lineage>
        <taxon>Bacteria</taxon>
        <taxon>Bacillati</taxon>
        <taxon>Cyanobacteriota</taxon>
        <taxon>Cyanophyceae</taxon>
        <taxon>Oscillatoriophycideae</taxon>
        <taxon>Oscillatoriales</taxon>
        <taxon>Microcoleaceae</taxon>
        <taxon>Microcoleus</taxon>
        <taxon>environmental samples</taxon>
    </lineage>
</organism>
<dbReference type="EMBL" id="CADCTZ010000636">
    <property type="protein sequence ID" value="CAA9357959.1"/>
    <property type="molecule type" value="Genomic_DNA"/>
</dbReference>
<sequence>MTISKEVKNLDMPWEKEYGYSQAVKVGDTIYLSGQISHDETGEIVGVGDVEAQIRQAYVNINKLLAEYGSSLENIVDETWFVTDIEAGNALAGKLRKEIYSGSQAVALTVVQIGRLAFPELLIEIKCVAKV</sequence>
<dbReference type="PANTHER" id="PTHR11803:SF58">
    <property type="entry name" value="PROTEIN HMF1-RELATED"/>
    <property type="match status" value="1"/>
</dbReference>
<dbReference type="CDD" id="cd00448">
    <property type="entry name" value="YjgF_YER057c_UK114_family"/>
    <property type="match status" value="1"/>
</dbReference>
<gene>
    <name evidence="2" type="ORF">AVDCRST_MAG84-3271</name>
</gene>
<dbReference type="GO" id="GO:0005829">
    <property type="term" value="C:cytosol"/>
    <property type="evidence" value="ECO:0007669"/>
    <property type="project" value="TreeGrafter"/>
</dbReference>
<dbReference type="Gene3D" id="3.30.1330.40">
    <property type="entry name" value="RutC-like"/>
    <property type="match status" value="1"/>
</dbReference>
<evidence type="ECO:0000313" key="2">
    <source>
        <dbReference type="EMBL" id="CAA9357959.1"/>
    </source>
</evidence>
<name>A0A6J4MF40_9CYAN</name>
<accession>A0A6J4MF40</accession>
<reference evidence="2" key="1">
    <citation type="submission" date="2020-02" db="EMBL/GenBank/DDBJ databases">
        <authorList>
            <person name="Meier V. D."/>
        </authorList>
    </citation>
    <scope>NUCLEOTIDE SEQUENCE</scope>
    <source>
        <strain evidence="2">AVDCRST_MAG84</strain>
    </source>
</reference>
<dbReference type="SUPFAM" id="SSF55298">
    <property type="entry name" value="YjgF-like"/>
    <property type="match status" value="1"/>
</dbReference>
<proteinExistence type="inferred from homology"/>